<evidence type="ECO:0000256" key="9">
    <source>
        <dbReference type="ARBA" id="ARBA00022786"/>
    </source>
</evidence>
<dbReference type="PANTHER" id="PTHR11254">
    <property type="entry name" value="HECT DOMAIN UBIQUITIN-PROTEIN LIGASE"/>
    <property type="match status" value="1"/>
</dbReference>
<feature type="compositionally biased region" description="Acidic residues" evidence="12">
    <location>
        <begin position="404"/>
        <end position="413"/>
    </location>
</feature>
<feature type="compositionally biased region" description="Basic and acidic residues" evidence="12">
    <location>
        <begin position="524"/>
        <end position="544"/>
    </location>
</feature>
<reference evidence="15" key="1">
    <citation type="submission" date="2025-08" db="UniProtKB">
        <authorList>
            <consortium name="Ensembl"/>
        </authorList>
    </citation>
    <scope>IDENTIFICATION</scope>
</reference>
<feature type="active site" description="Glycyl thioester intermediate" evidence="10">
    <location>
        <position position="1312"/>
    </location>
</feature>
<dbReference type="InterPro" id="IPR035983">
    <property type="entry name" value="Hect_E3_ubiquitin_ligase"/>
</dbReference>
<dbReference type="GO" id="GO:0005737">
    <property type="term" value="C:cytoplasm"/>
    <property type="evidence" value="ECO:0007669"/>
    <property type="project" value="UniProtKB-SubCell"/>
</dbReference>
<dbReference type="SMART" id="SM00456">
    <property type="entry name" value="WW"/>
    <property type="match status" value="2"/>
</dbReference>
<keyword evidence="6" id="KW-0597">Phosphoprotein</keyword>
<dbReference type="FunFam" id="3.30.2160.10:FF:000005">
    <property type="entry name" value="E3 ubiquitin-protein ligase HECW2 isoform X1"/>
    <property type="match status" value="1"/>
</dbReference>
<feature type="compositionally biased region" description="Polar residues" evidence="12">
    <location>
        <begin position="178"/>
        <end position="188"/>
    </location>
</feature>
<dbReference type="Ensembl" id="ENSPLAT00000027785.1">
    <property type="protein sequence ID" value="ENSPLAP00000031154.1"/>
    <property type="gene ID" value="ENSPLAG00000022973.1"/>
</dbReference>
<dbReference type="FunFam" id="3.90.1750.10:FF:000004">
    <property type="entry name" value="E3 ubiquitin-protein ligase HECW2 isoform X1"/>
    <property type="match status" value="1"/>
</dbReference>
<keyword evidence="7" id="KW-0808">Transferase</keyword>
<dbReference type="PROSITE" id="PS50237">
    <property type="entry name" value="HECT"/>
    <property type="match status" value="1"/>
</dbReference>
<dbReference type="FunFam" id="2.20.70.10:FF:000013">
    <property type="entry name" value="E3 ubiquitin-protein ligase HECW2 isoform X1"/>
    <property type="match status" value="1"/>
</dbReference>
<evidence type="ECO:0000256" key="6">
    <source>
        <dbReference type="ARBA" id="ARBA00022553"/>
    </source>
</evidence>
<dbReference type="PROSITE" id="PS01159">
    <property type="entry name" value="WW_DOMAIN_1"/>
    <property type="match status" value="2"/>
</dbReference>
<keyword evidence="5" id="KW-0963">Cytoplasm</keyword>
<evidence type="ECO:0000313" key="16">
    <source>
        <dbReference type="Proteomes" id="UP000261500"/>
    </source>
</evidence>
<dbReference type="Gene3D" id="3.90.1750.10">
    <property type="entry name" value="Hect, E3 ligase catalytic domains"/>
    <property type="match status" value="1"/>
</dbReference>
<feature type="compositionally biased region" description="Basic and acidic residues" evidence="12">
    <location>
        <begin position="227"/>
        <end position="258"/>
    </location>
</feature>
<dbReference type="Pfam" id="PF00632">
    <property type="entry name" value="HECT"/>
    <property type="match status" value="1"/>
</dbReference>
<dbReference type="Pfam" id="PF00397">
    <property type="entry name" value="WW"/>
    <property type="match status" value="2"/>
</dbReference>
<keyword evidence="9 10" id="KW-0833">Ubl conjugation pathway</keyword>
<dbReference type="STRING" id="48699.ENSPLAP00000031154"/>
<protein>
    <recommendedName>
        <fullName evidence="4">HECT-type E3 ubiquitin transferase</fullName>
        <ecNumber evidence="4">2.3.2.26</ecNumber>
    </recommendedName>
</protein>
<dbReference type="Pfam" id="PF18436">
    <property type="entry name" value="HECW1_helix"/>
    <property type="match status" value="1"/>
</dbReference>
<dbReference type="FunFam" id="3.90.1750.10:FF:000036">
    <property type="entry name" value="E3 ubiquitin-protein ligase HECW2"/>
    <property type="match status" value="1"/>
</dbReference>
<dbReference type="GO" id="GO:0048814">
    <property type="term" value="P:regulation of dendrite morphogenesis"/>
    <property type="evidence" value="ECO:0007669"/>
    <property type="project" value="TreeGrafter"/>
</dbReference>
<feature type="region of interest" description="Disordered" evidence="12">
    <location>
        <begin position="936"/>
        <end position="957"/>
    </location>
</feature>
<dbReference type="Proteomes" id="UP000261500">
    <property type="component" value="Unplaced"/>
</dbReference>
<organism evidence="15 16">
    <name type="scientific">Poecilia latipinna</name>
    <name type="common">sailfin molly</name>
    <dbReference type="NCBI Taxonomy" id="48699"/>
    <lineage>
        <taxon>Eukaryota</taxon>
        <taxon>Metazoa</taxon>
        <taxon>Chordata</taxon>
        <taxon>Craniata</taxon>
        <taxon>Vertebrata</taxon>
        <taxon>Euteleostomi</taxon>
        <taxon>Actinopterygii</taxon>
        <taxon>Neopterygii</taxon>
        <taxon>Teleostei</taxon>
        <taxon>Neoteleostei</taxon>
        <taxon>Acanthomorphata</taxon>
        <taxon>Ovalentaria</taxon>
        <taxon>Atherinomorphae</taxon>
        <taxon>Cyprinodontiformes</taxon>
        <taxon>Poeciliidae</taxon>
        <taxon>Poeciliinae</taxon>
        <taxon>Poecilia</taxon>
    </lineage>
</organism>
<comment type="subcellular location">
    <subcellularLocation>
        <location evidence="2">Cytoplasm</location>
    </subcellularLocation>
</comment>
<dbReference type="Gene3D" id="2.20.70.10">
    <property type="match status" value="2"/>
</dbReference>
<feature type="domain" description="HECT" evidence="14">
    <location>
        <begin position="1009"/>
        <end position="1344"/>
    </location>
</feature>
<proteinExistence type="predicted"/>
<dbReference type="InterPro" id="IPR040524">
    <property type="entry name" value="HECW1_helix"/>
</dbReference>
<evidence type="ECO:0000259" key="13">
    <source>
        <dbReference type="PROSITE" id="PS50020"/>
    </source>
</evidence>
<evidence type="ECO:0000256" key="2">
    <source>
        <dbReference type="ARBA" id="ARBA00004496"/>
    </source>
</evidence>
<dbReference type="FunFam" id="2.20.70.10:FF:000007">
    <property type="entry name" value="E3 ubiquitin-protein ligase HECW2 isoform X1"/>
    <property type="match status" value="1"/>
</dbReference>
<feature type="compositionally biased region" description="Low complexity" evidence="12">
    <location>
        <begin position="265"/>
        <end position="279"/>
    </location>
</feature>
<dbReference type="Gene3D" id="3.30.2160.10">
    <property type="entry name" value="Hect, E3 ligase catalytic domain"/>
    <property type="match status" value="1"/>
</dbReference>
<evidence type="ECO:0000256" key="11">
    <source>
        <dbReference type="SAM" id="Coils"/>
    </source>
</evidence>
<dbReference type="PROSITE" id="PS50020">
    <property type="entry name" value="WW_DOMAIN_2"/>
    <property type="match status" value="2"/>
</dbReference>
<dbReference type="SMART" id="SM00119">
    <property type="entry name" value="HECTc"/>
    <property type="match status" value="1"/>
</dbReference>
<dbReference type="GO" id="GO:0061630">
    <property type="term" value="F:ubiquitin protein ligase activity"/>
    <property type="evidence" value="ECO:0007669"/>
    <property type="project" value="UniProtKB-EC"/>
</dbReference>
<comment type="catalytic activity">
    <reaction evidence="1">
        <text>S-ubiquitinyl-[E2 ubiquitin-conjugating enzyme]-L-cysteine + [acceptor protein]-L-lysine = [E2 ubiquitin-conjugating enzyme]-L-cysteine + N(6)-ubiquitinyl-[acceptor protein]-L-lysine.</text>
        <dbReference type="EC" id="2.3.2.26"/>
    </reaction>
</comment>
<evidence type="ECO:0000313" key="15">
    <source>
        <dbReference type="Ensembl" id="ENSPLAP00000031154.1"/>
    </source>
</evidence>
<keyword evidence="11" id="KW-0175">Coiled coil</keyword>
<evidence type="ECO:0000256" key="1">
    <source>
        <dbReference type="ARBA" id="ARBA00000885"/>
    </source>
</evidence>
<dbReference type="PANTHER" id="PTHR11254:SF79">
    <property type="entry name" value="E3 UBIQUITIN-PROTEIN LIGASE HECW1"/>
    <property type="match status" value="1"/>
</dbReference>
<reference evidence="15" key="2">
    <citation type="submission" date="2025-09" db="UniProtKB">
        <authorList>
            <consortium name="Ensembl"/>
        </authorList>
    </citation>
    <scope>IDENTIFICATION</scope>
</reference>
<feature type="domain" description="WW" evidence="13">
    <location>
        <begin position="756"/>
        <end position="789"/>
    </location>
</feature>
<dbReference type="SUPFAM" id="SSF51045">
    <property type="entry name" value="WW domain"/>
    <property type="match status" value="2"/>
</dbReference>
<dbReference type="InterPro" id="IPR000569">
    <property type="entry name" value="HECT_dom"/>
</dbReference>
<comment type="pathway">
    <text evidence="3">Protein modification; protein ubiquitination.</text>
</comment>
<dbReference type="UniPathway" id="UPA00143"/>
<keyword evidence="8" id="KW-0677">Repeat</keyword>
<evidence type="ECO:0000259" key="14">
    <source>
        <dbReference type="PROSITE" id="PS50237"/>
    </source>
</evidence>
<accession>A0A3B3W2G7</accession>
<evidence type="ECO:0000256" key="5">
    <source>
        <dbReference type="ARBA" id="ARBA00022490"/>
    </source>
</evidence>
<keyword evidence="16" id="KW-1185">Reference proteome</keyword>
<feature type="coiled-coil region" evidence="11">
    <location>
        <begin position="628"/>
        <end position="655"/>
    </location>
</feature>
<dbReference type="GO" id="GO:0006511">
    <property type="term" value="P:ubiquitin-dependent protein catabolic process"/>
    <property type="evidence" value="ECO:0007669"/>
    <property type="project" value="TreeGrafter"/>
</dbReference>
<dbReference type="GeneTree" id="ENSGT00940000158294"/>
<dbReference type="CDD" id="cd00201">
    <property type="entry name" value="WW"/>
    <property type="match status" value="2"/>
</dbReference>
<evidence type="ECO:0000256" key="10">
    <source>
        <dbReference type="PROSITE-ProRule" id="PRU00104"/>
    </source>
</evidence>
<dbReference type="Gene3D" id="3.30.2410.10">
    <property type="entry name" value="Hect, E3 ligase catalytic domain"/>
    <property type="match status" value="1"/>
</dbReference>
<feature type="domain" description="WW" evidence="13">
    <location>
        <begin position="585"/>
        <end position="618"/>
    </location>
</feature>
<feature type="compositionally biased region" description="Acidic residues" evidence="12">
    <location>
        <begin position="500"/>
        <end position="509"/>
    </location>
</feature>
<dbReference type="GO" id="GO:0016567">
    <property type="term" value="P:protein ubiquitination"/>
    <property type="evidence" value="ECO:0007669"/>
    <property type="project" value="UniProtKB-UniPathway"/>
</dbReference>
<sequence length="1344" mass="151594">MASIFKDIRNSNKIFLGHFTIFEYLGIEVKGHKRTLTLILYKTLTYVENFFTDFNELLSLICIDNDCLLIVSDFNIHIHHPQNRGKKAVRFNFVSLPTDVLEIEVKDKFAKSRPIIKRFLGKLSVPVQRLLEKHAIGDRVVSYSLGRRLPTDHVCGQLLFRFELTSSIHPGTHHPAAATQSQDIPLTDQQEDSGAAEVEPGRVEEQSTVKDETSALQPQGEPGDGPSPERQDGNGEEEQGGKTGEENKEAEGAAHPESDSDCPTEAETNGGATGAAVEAPSGEAAPTQEDCVDSAPGASEEPNEKGESSCEPCSCQSLSSNYNFQALSRRKARPCSLPVSELETVIASACGEPETPRSHYIRIHHLLHSLPSARPPSQEEEGEVTNITVDSHATSPTLKHSKEEEEDDEEEDTTQSPSQGDSNLEGGPRMCSRTHRPPGENECEFCDTSCYSTSCYSTSCYSTSCYSNSGYEGRGRFCSHNRLSSVDSNRLSGSTVFSSQDEEEDEESAFESVPNPVQPNSHDLGGDRGERRTGRWNEAKRGEQGEPAEAGPSDKNCIDLSPPVGHLPVLRPSHDPNHFPAATDPALPPNWEARVDSHGRVFYVDHVNRTTTWQRPNHGAKCNHAIPRSGSTQQMEQLNRRYQNIQRTMATEEDSGSRSSDGESEIMVLFLFAVPSSPVNHQKITYLLQSPAVKFISHPEFFTVLHSNYAAYRMFTSSSCVKHMILKVRRDARNFERYQHNRDLVVFLNKFADTQLELPRGWEIKTDPQGKSFFVDHNSRATTFIDPRIPLQNGQLPGHLAHRQHLQRLRSYSAGEASEVSRSRGASLMGRPSNSLVAAIRSHHQTDPKQLTALSYNDKIVAFLRQPNIFDMLQERQPSLSRNHALREKVHCIRTEGTQGVEKLSCDADLVILLSLYEEEIMSYIPPHPVHPGFSFSPRCSPASSPQSSPGLQRARAPAPYRRDFEAKLRNFYRKLEAKGYGQGPGKIKLLIRREHLLEGTFNQVMAYSRKELQRNKLYVTFLGEEGLDYSGPSREFFFLLSQELFNPYYGLFEYSANDTYTVQISPMSAFVENHLEWFRFSGRILGLALIHQYLLDAFFTRPFYKALLRLPTDLSDLEYLDEEFHQSLQWMKDNDITDILDLTFTVNEEVFGQVTERELKSGGSHLQVTEKNKKDYIERMAKWRVERGVVQQTEALVRGFYEVVDSRLVSVFDARELELVIAGTVEIDLSDWRSNTEYRGGYHDGHIVMRWFWAAVEKFTNEQRLRLLQFVTGTSSVPYEGFASLRGSNGLRRFCIEKWGKVTSLPRAHTCFNRLDLPPYPSYTTLYEKLLIAVEETSTFGLE</sequence>
<dbReference type="InterPro" id="IPR001202">
    <property type="entry name" value="WW_dom"/>
</dbReference>
<feature type="compositionally biased region" description="Basic and acidic residues" evidence="12">
    <location>
        <begin position="199"/>
        <end position="213"/>
    </location>
</feature>
<dbReference type="SUPFAM" id="SSF56204">
    <property type="entry name" value="Hect, E3 ligase catalytic domain"/>
    <property type="match status" value="1"/>
</dbReference>
<feature type="compositionally biased region" description="Polar residues" evidence="12">
    <location>
        <begin position="385"/>
        <end position="398"/>
    </location>
</feature>
<evidence type="ECO:0000256" key="8">
    <source>
        <dbReference type="ARBA" id="ARBA00022737"/>
    </source>
</evidence>
<feature type="region of interest" description="Disordered" evidence="12">
    <location>
        <begin position="171"/>
        <end position="313"/>
    </location>
</feature>
<evidence type="ECO:0000256" key="4">
    <source>
        <dbReference type="ARBA" id="ARBA00012485"/>
    </source>
</evidence>
<name>A0A3B3W2G7_9TELE</name>
<feature type="compositionally biased region" description="Polar residues" evidence="12">
    <location>
        <begin position="484"/>
        <end position="496"/>
    </location>
</feature>
<evidence type="ECO:0000256" key="3">
    <source>
        <dbReference type="ARBA" id="ARBA00004906"/>
    </source>
</evidence>
<dbReference type="CDD" id="cd00078">
    <property type="entry name" value="HECTc"/>
    <property type="match status" value="1"/>
</dbReference>
<dbReference type="EC" id="2.3.2.26" evidence="4"/>
<dbReference type="FunFam" id="3.30.2410.10:FF:000002">
    <property type="entry name" value="E3 ubiquitin-protein ligase HECW2"/>
    <property type="match status" value="1"/>
</dbReference>
<evidence type="ECO:0000256" key="12">
    <source>
        <dbReference type="SAM" id="MobiDB-lite"/>
    </source>
</evidence>
<feature type="region of interest" description="Disordered" evidence="12">
    <location>
        <begin position="484"/>
        <end position="557"/>
    </location>
</feature>
<feature type="region of interest" description="Disordered" evidence="12">
    <location>
        <begin position="371"/>
        <end position="437"/>
    </location>
</feature>
<feature type="compositionally biased region" description="Polar residues" evidence="12">
    <location>
        <begin position="942"/>
        <end position="951"/>
    </location>
</feature>
<dbReference type="InterPro" id="IPR036020">
    <property type="entry name" value="WW_dom_sf"/>
</dbReference>
<dbReference type="InterPro" id="IPR050409">
    <property type="entry name" value="E3_ubiq-protein_ligase"/>
</dbReference>
<evidence type="ECO:0000256" key="7">
    <source>
        <dbReference type="ARBA" id="ARBA00022679"/>
    </source>
</evidence>